<dbReference type="GO" id="GO:0005524">
    <property type="term" value="F:ATP binding"/>
    <property type="evidence" value="ECO:0007669"/>
    <property type="project" value="UniProtKB-UniRule"/>
</dbReference>
<evidence type="ECO:0000256" key="3">
    <source>
        <dbReference type="ARBA" id="ARBA00022777"/>
    </source>
</evidence>
<dbReference type="AlphaFoldDB" id="A0A9X4KCD7"/>
<accession>A0A9X4KCD7</accession>
<comment type="caution">
    <text evidence="7">The sequence shown here is derived from an EMBL/GenBank/DDBJ whole genome shotgun (WGS) entry which is preliminary data.</text>
</comment>
<evidence type="ECO:0000259" key="6">
    <source>
        <dbReference type="PROSITE" id="PS50011"/>
    </source>
</evidence>
<dbReference type="Pfam" id="PF00069">
    <property type="entry name" value="Pkinase"/>
    <property type="match status" value="1"/>
</dbReference>
<evidence type="ECO:0000256" key="1">
    <source>
        <dbReference type="ARBA" id="ARBA00022679"/>
    </source>
</evidence>
<dbReference type="EMBL" id="JAPDHZ010000002">
    <property type="protein sequence ID" value="MDG0789554.1"/>
    <property type="molecule type" value="Genomic_DNA"/>
</dbReference>
<dbReference type="CDD" id="cd14014">
    <property type="entry name" value="STKc_PknB_like"/>
    <property type="match status" value="1"/>
</dbReference>
<name>A0A9X4KCD7_9BACL</name>
<dbReference type="RefSeq" id="WP_277563485.1">
    <property type="nucleotide sequence ID" value="NZ_JAPDHZ010000002.1"/>
</dbReference>
<keyword evidence="2 5" id="KW-0547">Nucleotide-binding</keyword>
<proteinExistence type="predicted"/>
<feature type="binding site" evidence="5">
    <location>
        <position position="53"/>
    </location>
    <ligand>
        <name>ATP</name>
        <dbReference type="ChEBI" id="CHEBI:30616"/>
    </ligand>
</feature>
<evidence type="ECO:0000313" key="7">
    <source>
        <dbReference type="EMBL" id="MDG0789554.1"/>
    </source>
</evidence>
<protein>
    <submittedName>
        <fullName evidence="7">Serine/threonine protein kinase</fullName>
    </submittedName>
</protein>
<evidence type="ECO:0000256" key="4">
    <source>
        <dbReference type="ARBA" id="ARBA00022840"/>
    </source>
</evidence>
<organism evidence="7 8">
    <name type="scientific">Cohnella ginsengisoli</name>
    <dbReference type="NCBI Taxonomy" id="425004"/>
    <lineage>
        <taxon>Bacteria</taxon>
        <taxon>Bacillati</taxon>
        <taxon>Bacillota</taxon>
        <taxon>Bacilli</taxon>
        <taxon>Bacillales</taxon>
        <taxon>Paenibacillaceae</taxon>
        <taxon>Cohnella</taxon>
    </lineage>
</organism>
<sequence>MKGENARRPLPAFELGQLVSNRYRIVGGLGRGGMARVYLAEDLKLGGRLLALKLTRTYDGAERFIDEARLLSALRHPGLPEIVDYEPPDDQGLALIVMTYVEGETLAERMRRHGMALPFAKALRYLLQLARTLQYLHAQRPLVVFRDLKPANVMIDGRDDAILIDFGIAREFKPGAAQDTLMLGTPAFAAPEQLRGEQSDARTDLYGLGGLAYYLLTGGGFFSRTSSAGRPLWQRDIPPGFVASVERLLSEQPEDRPDSAAEVVREWQPFVAYGEALEPGVPIAMPNGRQSAGGLGAVTGHRGKAVRIAAVLSAYPGAGATFVARMLSSRLNRLGVAHALTECPGSEPELYRWLDGGRRMPDRAVFADPAGAGSVSPAWREGHAVYYPLRPEEPPGGAPAPGFASWLDGTGAPLVLLDVSGAWQDARVSAWLAAHADAVYAVADPLPVKWTERRQRGCMELLAASYRAGASTGWIANRDMDFSGRGEWLRLFPERPKLAVPHLPPSEVASWLWQGGAVALPKRAAADADAFCAHLLR</sequence>
<dbReference type="PANTHER" id="PTHR43289">
    <property type="entry name" value="MITOGEN-ACTIVATED PROTEIN KINASE KINASE KINASE 20-RELATED"/>
    <property type="match status" value="1"/>
</dbReference>
<dbReference type="SMART" id="SM00220">
    <property type="entry name" value="S_TKc"/>
    <property type="match status" value="1"/>
</dbReference>
<dbReference type="PROSITE" id="PS00107">
    <property type="entry name" value="PROTEIN_KINASE_ATP"/>
    <property type="match status" value="1"/>
</dbReference>
<dbReference type="InterPro" id="IPR000719">
    <property type="entry name" value="Prot_kinase_dom"/>
</dbReference>
<reference evidence="7 8" key="1">
    <citation type="submission" date="2022-10" db="EMBL/GenBank/DDBJ databases">
        <title>Comparative genomic analysis of Cohnella hashimotonis sp. nov., isolated from the International Space Station.</title>
        <authorList>
            <person name="Simpson A."/>
            <person name="Venkateswaran K."/>
        </authorList>
    </citation>
    <scope>NUCLEOTIDE SEQUENCE [LARGE SCALE GENOMIC DNA]</scope>
    <source>
        <strain evidence="7 8">DSM 18997</strain>
    </source>
</reference>
<dbReference type="PROSITE" id="PS50011">
    <property type="entry name" value="PROTEIN_KINASE_DOM"/>
    <property type="match status" value="1"/>
</dbReference>
<feature type="domain" description="Protein kinase" evidence="6">
    <location>
        <begin position="23"/>
        <end position="271"/>
    </location>
</feature>
<gene>
    <name evidence="7" type="ORF">OMP38_00790</name>
</gene>
<dbReference type="SUPFAM" id="SSF56112">
    <property type="entry name" value="Protein kinase-like (PK-like)"/>
    <property type="match status" value="1"/>
</dbReference>
<evidence type="ECO:0000313" key="8">
    <source>
        <dbReference type="Proteomes" id="UP001153387"/>
    </source>
</evidence>
<dbReference type="Gene3D" id="1.10.510.10">
    <property type="entry name" value="Transferase(Phosphotransferase) domain 1"/>
    <property type="match status" value="1"/>
</dbReference>
<keyword evidence="8" id="KW-1185">Reference proteome</keyword>
<evidence type="ECO:0000256" key="5">
    <source>
        <dbReference type="PROSITE-ProRule" id="PRU10141"/>
    </source>
</evidence>
<keyword evidence="7" id="KW-0723">Serine/threonine-protein kinase</keyword>
<dbReference type="GO" id="GO:0004674">
    <property type="term" value="F:protein serine/threonine kinase activity"/>
    <property type="evidence" value="ECO:0007669"/>
    <property type="project" value="UniProtKB-KW"/>
</dbReference>
<keyword evidence="1" id="KW-0808">Transferase</keyword>
<dbReference type="InterPro" id="IPR017441">
    <property type="entry name" value="Protein_kinase_ATP_BS"/>
</dbReference>
<dbReference type="Proteomes" id="UP001153387">
    <property type="component" value="Unassembled WGS sequence"/>
</dbReference>
<keyword evidence="4 5" id="KW-0067">ATP-binding</keyword>
<keyword evidence="3 7" id="KW-0418">Kinase</keyword>
<dbReference type="PANTHER" id="PTHR43289:SF34">
    <property type="entry name" value="SERINE_THREONINE-PROTEIN KINASE YBDM-RELATED"/>
    <property type="match status" value="1"/>
</dbReference>
<dbReference type="Gene3D" id="3.30.200.20">
    <property type="entry name" value="Phosphorylase Kinase, domain 1"/>
    <property type="match status" value="1"/>
</dbReference>
<dbReference type="InterPro" id="IPR011009">
    <property type="entry name" value="Kinase-like_dom_sf"/>
</dbReference>
<evidence type="ECO:0000256" key="2">
    <source>
        <dbReference type="ARBA" id="ARBA00022741"/>
    </source>
</evidence>